<proteinExistence type="predicted"/>
<dbReference type="RefSeq" id="WP_382349266.1">
    <property type="nucleotide sequence ID" value="NZ_JBHMBP010000002.1"/>
</dbReference>
<organism evidence="2 3">
    <name type="scientific">Glycomyces mayteni</name>
    <dbReference type="NCBI Taxonomy" id="543887"/>
    <lineage>
        <taxon>Bacteria</taxon>
        <taxon>Bacillati</taxon>
        <taxon>Actinomycetota</taxon>
        <taxon>Actinomycetes</taxon>
        <taxon>Glycomycetales</taxon>
        <taxon>Glycomycetaceae</taxon>
        <taxon>Glycomyces</taxon>
    </lineage>
</organism>
<comment type="caution">
    <text evidence="2">The sequence shown here is derived from an EMBL/GenBank/DDBJ whole genome shotgun (WGS) entry which is preliminary data.</text>
</comment>
<keyword evidence="3" id="KW-1185">Reference proteome</keyword>
<protein>
    <submittedName>
        <fullName evidence="2">Pentapeptide repeat-containing protein</fullName>
    </submittedName>
</protein>
<feature type="region of interest" description="Disordered" evidence="1">
    <location>
        <begin position="80"/>
        <end position="99"/>
    </location>
</feature>
<evidence type="ECO:0000313" key="2">
    <source>
        <dbReference type="EMBL" id="MFC6957530.1"/>
    </source>
</evidence>
<dbReference type="Gene3D" id="2.160.20.80">
    <property type="entry name" value="E3 ubiquitin-protein ligase SopA"/>
    <property type="match status" value="1"/>
</dbReference>
<evidence type="ECO:0000256" key="1">
    <source>
        <dbReference type="SAM" id="MobiDB-lite"/>
    </source>
</evidence>
<accession>A0ABW2D7Q8</accession>
<dbReference type="EMBL" id="JBHSYS010000002">
    <property type="protein sequence ID" value="MFC6957530.1"/>
    <property type="molecule type" value="Genomic_DNA"/>
</dbReference>
<reference evidence="3" key="1">
    <citation type="journal article" date="2019" name="Int. J. Syst. Evol. Microbiol.">
        <title>The Global Catalogue of Microorganisms (GCM) 10K type strain sequencing project: providing services to taxonomists for standard genome sequencing and annotation.</title>
        <authorList>
            <consortium name="The Broad Institute Genomics Platform"/>
            <consortium name="The Broad Institute Genome Sequencing Center for Infectious Disease"/>
            <person name="Wu L."/>
            <person name="Ma J."/>
        </authorList>
    </citation>
    <scope>NUCLEOTIDE SEQUENCE [LARGE SCALE GENOMIC DNA]</scope>
    <source>
        <strain evidence="3">KACC 12634</strain>
    </source>
</reference>
<dbReference type="Pfam" id="PF13576">
    <property type="entry name" value="Pentapeptide_3"/>
    <property type="match status" value="3"/>
</dbReference>
<gene>
    <name evidence="2" type="ORF">ACFQS3_10030</name>
</gene>
<dbReference type="SUPFAM" id="SSF141571">
    <property type="entry name" value="Pentapeptide repeat-like"/>
    <property type="match status" value="1"/>
</dbReference>
<sequence>MIVGTVIAAIALLFPLLVAAVVWISVRTGNQGAYRIHSAGKRLLLSMSGSLDTVAYSPPTTRWRTTGNPFGRLLATAASETPVPTREAVPPIPTPPPRLDPEPFSLASKRFEDQSTLPSSLMSAESETEAIAYLESIESLADQDLGFRQTAVNVICDFLRLSSQRPPREASGLIHFDQHDRGGRSDSVSAAAFGQRILEHHLSPRAQSYWGRVDLCLDGAHLADLRLETAVLGKVSFVGTRFIGSTSFAGATFEEPAFFDRAWFKSTANFTGIRFQTTSQFGGARFDGDVRFDGARFEGHANFNDAEFTGARFDGARFGAAAEFVNGTFKGELRFDSASFLEAAAFASAQFHGITRFDSADFNEIAIFSSISASDYVRFDSVAFEDRAIFRGARFEFVVRFDGARFDRDADYSKAFFGGPVQLTHLQVVGDLNFAASQAASSINLDASRFSGRIDFDRSVLEEPPTFGAARVLSPIAYTGPVLNGTFEVDPAGHGWYRFVPGL</sequence>
<dbReference type="Proteomes" id="UP001596470">
    <property type="component" value="Unassembled WGS sequence"/>
</dbReference>
<evidence type="ECO:0000313" key="3">
    <source>
        <dbReference type="Proteomes" id="UP001596470"/>
    </source>
</evidence>
<dbReference type="InterPro" id="IPR001646">
    <property type="entry name" value="5peptide_repeat"/>
</dbReference>
<name>A0ABW2D7Q8_9ACTN</name>